<dbReference type="OrthoDB" id="9771073at2"/>
<sequence length="305" mass="33212">MKAVVTGGAGFIGSHLVKGLLEGGAIVHVIDNLSSGIREHVAPGAVLHTEDVRSAEAKQIIASVKPEVVYHLAARADVQQSILAPAFDASVNITGTINILDACKTACVNKIIFASTSGVYGNLEKERITERDPAIPISFYGLSKLTAESYIHMYSQLYCLSYTILRYGNVYGPGQTAKGEGGVIANFMERTINNLPLYINGDGEQTRDFIYVRDVVRANLAAAHHADQETIHVSTGKSTSVNRIVELLRDMHTAEIDLHYRPAQSGDIKHSCLSNQKARTSLQWESAVSIEQGIAETYRSWLQSQ</sequence>
<dbReference type="RefSeq" id="WP_126014393.1">
    <property type="nucleotide sequence ID" value="NZ_CP034437.1"/>
</dbReference>
<name>A0A3Q8X5Y1_9BACL</name>
<dbReference type="EMBL" id="CP034437">
    <property type="protein sequence ID" value="AZN39630.1"/>
    <property type="molecule type" value="Genomic_DNA"/>
</dbReference>
<dbReference type="Proteomes" id="UP000272528">
    <property type="component" value="Chromosome"/>
</dbReference>
<evidence type="ECO:0000313" key="3">
    <source>
        <dbReference type="Proteomes" id="UP000272528"/>
    </source>
</evidence>
<dbReference type="InterPro" id="IPR016040">
    <property type="entry name" value="NAD(P)-bd_dom"/>
</dbReference>
<gene>
    <name evidence="2" type="ORF">EJC50_08125</name>
</gene>
<evidence type="ECO:0000259" key="1">
    <source>
        <dbReference type="Pfam" id="PF16363"/>
    </source>
</evidence>
<dbReference type="Pfam" id="PF16363">
    <property type="entry name" value="GDP_Man_Dehyd"/>
    <property type="match status" value="1"/>
</dbReference>
<dbReference type="KEGG" id="palb:EJC50_08125"/>
<dbReference type="AlphaFoldDB" id="A0A3Q8X5Y1"/>
<keyword evidence="3" id="KW-1185">Reference proteome</keyword>
<dbReference type="InterPro" id="IPR036291">
    <property type="entry name" value="NAD(P)-bd_dom_sf"/>
</dbReference>
<dbReference type="Gene3D" id="3.40.50.720">
    <property type="entry name" value="NAD(P)-binding Rossmann-like Domain"/>
    <property type="match status" value="1"/>
</dbReference>
<proteinExistence type="predicted"/>
<dbReference type="SUPFAM" id="SSF51735">
    <property type="entry name" value="NAD(P)-binding Rossmann-fold domains"/>
    <property type="match status" value="1"/>
</dbReference>
<feature type="domain" description="NAD(P)-binding" evidence="1">
    <location>
        <begin position="5"/>
        <end position="297"/>
    </location>
</feature>
<protein>
    <submittedName>
        <fullName evidence="2">NAD-dependent epimerase/dehydratase family protein</fullName>
    </submittedName>
</protein>
<accession>A0A3Q8X5Y1</accession>
<dbReference type="Gene3D" id="3.90.25.10">
    <property type="entry name" value="UDP-galactose 4-epimerase, domain 1"/>
    <property type="match status" value="1"/>
</dbReference>
<evidence type="ECO:0000313" key="2">
    <source>
        <dbReference type="EMBL" id="AZN39630.1"/>
    </source>
</evidence>
<reference evidence="3" key="1">
    <citation type="submission" date="2018-12" db="EMBL/GenBank/DDBJ databases">
        <title>Genome sequence of Peanibacillus sp.</title>
        <authorList>
            <person name="Subramani G."/>
            <person name="Srinivasan S."/>
            <person name="Kim M.K."/>
        </authorList>
    </citation>
    <scope>NUCLEOTIDE SEQUENCE [LARGE SCALE GENOMIC DNA]</scope>
    <source>
        <strain evidence="3">18JY67-1</strain>
    </source>
</reference>
<dbReference type="PANTHER" id="PTHR43000">
    <property type="entry name" value="DTDP-D-GLUCOSE 4,6-DEHYDRATASE-RELATED"/>
    <property type="match status" value="1"/>
</dbReference>
<organism evidence="2 3">
    <name type="scientific">Paenibacillus albus</name>
    <dbReference type="NCBI Taxonomy" id="2495582"/>
    <lineage>
        <taxon>Bacteria</taxon>
        <taxon>Bacillati</taxon>
        <taxon>Bacillota</taxon>
        <taxon>Bacilli</taxon>
        <taxon>Bacillales</taxon>
        <taxon>Paenibacillaceae</taxon>
        <taxon>Paenibacillus</taxon>
    </lineage>
</organism>